<dbReference type="EMBL" id="JAWDGP010007939">
    <property type="protein sequence ID" value="KAK3699672.1"/>
    <property type="molecule type" value="Genomic_DNA"/>
</dbReference>
<protein>
    <submittedName>
        <fullName evidence="1">Uncharacterized protein</fullName>
    </submittedName>
</protein>
<evidence type="ECO:0000313" key="1">
    <source>
        <dbReference type="EMBL" id="KAK3699672.1"/>
    </source>
</evidence>
<name>A0AAE1CJB4_9GAST</name>
<dbReference type="AlphaFoldDB" id="A0AAE1CJB4"/>
<dbReference type="Proteomes" id="UP001283361">
    <property type="component" value="Unassembled WGS sequence"/>
</dbReference>
<organism evidence="1 2">
    <name type="scientific">Elysia crispata</name>
    <name type="common">lettuce slug</name>
    <dbReference type="NCBI Taxonomy" id="231223"/>
    <lineage>
        <taxon>Eukaryota</taxon>
        <taxon>Metazoa</taxon>
        <taxon>Spiralia</taxon>
        <taxon>Lophotrochozoa</taxon>
        <taxon>Mollusca</taxon>
        <taxon>Gastropoda</taxon>
        <taxon>Heterobranchia</taxon>
        <taxon>Euthyneura</taxon>
        <taxon>Panpulmonata</taxon>
        <taxon>Sacoglossa</taxon>
        <taxon>Placobranchoidea</taxon>
        <taxon>Plakobranchidae</taxon>
        <taxon>Elysia</taxon>
    </lineage>
</organism>
<gene>
    <name evidence="1" type="ORF">RRG08_062463</name>
</gene>
<accession>A0AAE1CJB4</accession>
<proteinExistence type="predicted"/>
<reference evidence="1" key="1">
    <citation type="journal article" date="2023" name="G3 (Bethesda)">
        <title>A reference genome for the long-term kleptoplast-retaining sea slug Elysia crispata morphotype clarki.</title>
        <authorList>
            <person name="Eastman K.E."/>
            <person name="Pendleton A.L."/>
            <person name="Shaikh M.A."/>
            <person name="Suttiyut T."/>
            <person name="Ogas R."/>
            <person name="Tomko P."/>
            <person name="Gavelis G."/>
            <person name="Widhalm J.R."/>
            <person name="Wisecaver J.H."/>
        </authorList>
    </citation>
    <scope>NUCLEOTIDE SEQUENCE</scope>
    <source>
        <strain evidence="1">ECLA1</strain>
    </source>
</reference>
<evidence type="ECO:0000313" key="2">
    <source>
        <dbReference type="Proteomes" id="UP001283361"/>
    </source>
</evidence>
<keyword evidence="2" id="KW-1185">Reference proteome</keyword>
<comment type="caution">
    <text evidence="1">The sequence shown here is derived from an EMBL/GenBank/DDBJ whole genome shotgun (WGS) entry which is preliminary data.</text>
</comment>
<sequence>MAADLEKQKEHGAAKCEEDAVLCGIAIGRSNFSLARWGTFMLIVCCEVIITLKTKINPEIISLFAEIISDRNYH</sequence>